<keyword evidence="2" id="KW-1185">Reference proteome</keyword>
<dbReference type="Proteomes" id="UP000078225">
    <property type="component" value="Unassembled WGS sequence"/>
</dbReference>
<sequence length="237" mass="27293">MTEKIHFYAPASHDYISPTLLWSVARMTINHDGAKWLETQWVGDRDFQGVALYTSVLDAAIAAEVLNQSDTHSEWKVYPLSDLNITEMMISMKARQKEEYNVMIVFGYSIDDFRNLEFYTDLYHSLQFPDSFPISEGLDPVNNKVILNFGTSNFEYMNDYWHEEFTSYCEYIEVVNAQPFDYIKEHAHHAVESAQVTRTPVAGSKSQFCVSTYSIEKQMWIVSSSAIHGTKPANNLH</sequence>
<name>A0A1B7L9E8_9ENTR</name>
<dbReference type="RefSeq" id="WP_064594997.1">
    <property type="nucleotide sequence ID" value="NZ_JBDJAE010000025.1"/>
</dbReference>
<dbReference type="EMBL" id="LYRP01000001">
    <property type="protein sequence ID" value="OAT78956.1"/>
    <property type="molecule type" value="Genomic_DNA"/>
</dbReference>
<protein>
    <submittedName>
        <fullName evidence="1">Uncharacterized protein</fullName>
    </submittedName>
</protein>
<organism evidence="1 2">
    <name type="scientific">Mangrovibacter phragmitis</name>
    <dbReference type="NCBI Taxonomy" id="1691903"/>
    <lineage>
        <taxon>Bacteria</taxon>
        <taxon>Pseudomonadati</taxon>
        <taxon>Pseudomonadota</taxon>
        <taxon>Gammaproteobacteria</taxon>
        <taxon>Enterobacterales</taxon>
        <taxon>Enterobacteriaceae</taxon>
        <taxon>Mangrovibacter</taxon>
    </lineage>
</organism>
<dbReference type="AlphaFoldDB" id="A0A1B7L9E8"/>
<dbReference type="OrthoDB" id="6630747at2"/>
<evidence type="ECO:0000313" key="1">
    <source>
        <dbReference type="EMBL" id="OAT78956.1"/>
    </source>
</evidence>
<evidence type="ECO:0000313" key="2">
    <source>
        <dbReference type="Proteomes" id="UP000078225"/>
    </source>
</evidence>
<proteinExistence type="predicted"/>
<dbReference type="STRING" id="1691903.A9B99_04490"/>
<comment type="caution">
    <text evidence="1">The sequence shown here is derived from an EMBL/GenBank/DDBJ whole genome shotgun (WGS) entry which is preliminary data.</text>
</comment>
<accession>A0A1B7L9E8</accession>
<reference evidence="2" key="1">
    <citation type="submission" date="2016-05" db="EMBL/GenBank/DDBJ databases">
        <authorList>
            <person name="Behera P."/>
            <person name="Vaishampayan P."/>
            <person name="Singh N."/>
            <person name="Raina V."/>
            <person name="Suar M."/>
            <person name="Pattnaik A."/>
            <person name="Rastogi G."/>
        </authorList>
    </citation>
    <scope>NUCLEOTIDE SEQUENCE [LARGE SCALE GENOMIC DNA]</scope>
    <source>
        <strain evidence="2">MP23</strain>
    </source>
</reference>
<gene>
    <name evidence="1" type="ORF">A9B99_04490</name>
</gene>